<dbReference type="InterPro" id="IPR024474">
    <property type="entry name" value="Znf_dom_IS66"/>
</dbReference>
<feature type="domain" description="Transposase TnpC homeodomain" evidence="4">
    <location>
        <begin position="93"/>
        <end position="175"/>
    </location>
</feature>
<accession>A0A557QSK1</accession>
<feature type="region of interest" description="Disordered" evidence="1">
    <location>
        <begin position="127"/>
        <end position="167"/>
    </location>
</feature>
<dbReference type="PANTHER" id="PTHR33678:SF1">
    <property type="entry name" value="BLL1576 PROTEIN"/>
    <property type="match status" value="1"/>
</dbReference>
<dbReference type="AlphaFoldDB" id="A0A557QSK1"/>
<comment type="caution">
    <text evidence="6">The sequence shown here is derived from an EMBL/GenBank/DDBJ whole genome shotgun (WGS) entry which is preliminary data.</text>
</comment>
<feature type="compositionally biased region" description="Low complexity" evidence="1">
    <location>
        <begin position="127"/>
        <end position="138"/>
    </location>
</feature>
<protein>
    <submittedName>
        <fullName evidence="6">IS66 family transposase</fullName>
    </submittedName>
</protein>
<name>A0A557QSK1_9RHOO</name>
<evidence type="ECO:0000313" key="7">
    <source>
        <dbReference type="Proteomes" id="UP000319502"/>
    </source>
</evidence>
<dbReference type="InterPro" id="IPR039552">
    <property type="entry name" value="IS66_C"/>
</dbReference>
<proteinExistence type="predicted"/>
<dbReference type="Proteomes" id="UP000319502">
    <property type="component" value="Unassembled WGS sequence"/>
</dbReference>
<dbReference type="PANTHER" id="PTHR33678">
    <property type="entry name" value="BLL1576 PROTEIN"/>
    <property type="match status" value="1"/>
</dbReference>
<dbReference type="Pfam" id="PF03050">
    <property type="entry name" value="DDE_Tnp_IS66"/>
    <property type="match status" value="1"/>
</dbReference>
<dbReference type="Pfam" id="PF13817">
    <property type="entry name" value="DDE_Tnp_IS66_C"/>
    <property type="match status" value="1"/>
</dbReference>
<sequence length="581" mass="64117">MPQCAAAPFANLASGVCASVLSEQLPDDAAVLKALLLEQQRAFEAREAERQAAFDAREAALQKVFDAREAERQRAFDAREAELQKAFEARILELYEQLRLARRRMFGPSSESHAGQGWLFDEAEALAESAPEADGTATLPPPATETPGETPADTGKKKARGKRKPLPVELPRIDVVHDVPEAERTCGCGTPMVEIGQDVSEQLDIVPMQVRVLRHIRKRYGCPQGDQAPVTAPAPAQVLPKSNASNDLLAMLLVTKYVDGLPLARFEYVLARAGVLVPRQTLARWVIGTAQALQPIANLMRDVLLGHDVIHMDETPVQVLKEPGRAATNKSQMWVQRGGPPGKPVILFEYDPSRAQAVPLRLLEGWKGHLIADGLESYGAIAFTEGVTRLGCWVHARRRFVDASKVLPAGKRGRAHEALALIGKLYAIEKEAREKSDAERLALRQTRSRAVIDELRRWLDHVLPTVPPTSVLGGALGYLHRQWPRLTRYLERGDLPIDNNPAENAIRPFVVGRKAWLFSDTQAGARASALLYSLVETAKANGFEPYLWLRHVLRALPTATTVEHFEALLPWNLKAEQLITA</sequence>
<organism evidence="6 7">
    <name type="scientific">Denitromonas halophila</name>
    <dbReference type="NCBI Taxonomy" id="1629404"/>
    <lineage>
        <taxon>Bacteria</taxon>
        <taxon>Pseudomonadati</taxon>
        <taxon>Pseudomonadota</taxon>
        <taxon>Betaproteobacteria</taxon>
        <taxon>Rhodocyclales</taxon>
        <taxon>Zoogloeaceae</taxon>
        <taxon>Denitromonas</taxon>
    </lineage>
</organism>
<evidence type="ECO:0000259" key="5">
    <source>
        <dbReference type="Pfam" id="PF13817"/>
    </source>
</evidence>
<feature type="domain" description="Transposase IS66 C-terminal" evidence="5">
    <location>
        <begin position="533"/>
        <end position="571"/>
    </location>
</feature>
<dbReference type="EMBL" id="VMNK01000010">
    <property type="protein sequence ID" value="TVO55895.1"/>
    <property type="molecule type" value="Genomic_DNA"/>
</dbReference>
<evidence type="ECO:0000259" key="2">
    <source>
        <dbReference type="Pfam" id="PF03050"/>
    </source>
</evidence>
<feature type="domain" description="Transposase IS66 central" evidence="2">
    <location>
        <begin position="241"/>
        <end position="526"/>
    </location>
</feature>
<evidence type="ECO:0000256" key="1">
    <source>
        <dbReference type="SAM" id="MobiDB-lite"/>
    </source>
</evidence>
<keyword evidence="7" id="KW-1185">Reference proteome</keyword>
<dbReference type="RefSeq" id="WP_144309805.1">
    <property type="nucleotide sequence ID" value="NZ_VMNK01000010.1"/>
</dbReference>
<feature type="domain" description="Transposase IS66 zinc-finger binding" evidence="3">
    <location>
        <begin position="183"/>
        <end position="224"/>
    </location>
</feature>
<evidence type="ECO:0000259" key="4">
    <source>
        <dbReference type="Pfam" id="PF13007"/>
    </source>
</evidence>
<dbReference type="InterPro" id="IPR052344">
    <property type="entry name" value="Transposase-related"/>
</dbReference>
<reference evidence="6 7" key="1">
    <citation type="submission" date="2019-07" db="EMBL/GenBank/DDBJ databases">
        <title>The pathways for chlorine oxyanion respiration interact through the shared metabolite chlorate.</title>
        <authorList>
            <person name="Barnum T.P."/>
            <person name="Cheng Y."/>
            <person name="Hill K.A."/>
            <person name="Lucas L.N."/>
            <person name="Carlson H.K."/>
            <person name="Coates J.D."/>
        </authorList>
    </citation>
    <scope>NUCLEOTIDE SEQUENCE [LARGE SCALE GENOMIC DNA]</scope>
    <source>
        <strain evidence="6 7">SFB-3</strain>
    </source>
</reference>
<dbReference type="Pfam" id="PF13005">
    <property type="entry name" value="zf-IS66"/>
    <property type="match status" value="1"/>
</dbReference>
<dbReference type="OrthoDB" id="9794514at2"/>
<dbReference type="InterPro" id="IPR004291">
    <property type="entry name" value="Transposase_IS66_central"/>
</dbReference>
<evidence type="ECO:0000313" key="6">
    <source>
        <dbReference type="EMBL" id="TVO55895.1"/>
    </source>
</evidence>
<dbReference type="InterPro" id="IPR024463">
    <property type="entry name" value="Transposase_TnpC_homeodom"/>
</dbReference>
<gene>
    <name evidence="6" type="ORF">FHP91_11815</name>
</gene>
<dbReference type="NCBIfam" id="NF033517">
    <property type="entry name" value="transpos_IS66"/>
    <property type="match status" value="1"/>
</dbReference>
<dbReference type="Pfam" id="PF13007">
    <property type="entry name" value="LZ_Tnp_IS66"/>
    <property type="match status" value="1"/>
</dbReference>
<evidence type="ECO:0000259" key="3">
    <source>
        <dbReference type="Pfam" id="PF13005"/>
    </source>
</evidence>